<gene>
    <name evidence="2" type="ORF">IPOD504_LOCUS10066</name>
</gene>
<sequence length="73" mass="7940">MPAHGLFEASRKYIYSEITFVKPTKKARKHAESGWNINYQHHPDPSPPGSLGVDGVDWGGPSHESAPGTEALV</sequence>
<dbReference type="EMBL" id="OW152836">
    <property type="protein sequence ID" value="CAH2057196.1"/>
    <property type="molecule type" value="Genomic_DNA"/>
</dbReference>
<organism evidence="2 3">
    <name type="scientific">Iphiclides podalirius</name>
    <name type="common">scarce swallowtail</name>
    <dbReference type="NCBI Taxonomy" id="110791"/>
    <lineage>
        <taxon>Eukaryota</taxon>
        <taxon>Metazoa</taxon>
        <taxon>Ecdysozoa</taxon>
        <taxon>Arthropoda</taxon>
        <taxon>Hexapoda</taxon>
        <taxon>Insecta</taxon>
        <taxon>Pterygota</taxon>
        <taxon>Neoptera</taxon>
        <taxon>Endopterygota</taxon>
        <taxon>Lepidoptera</taxon>
        <taxon>Glossata</taxon>
        <taxon>Ditrysia</taxon>
        <taxon>Papilionoidea</taxon>
        <taxon>Papilionidae</taxon>
        <taxon>Papilioninae</taxon>
        <taxon>Iphiclides</taxon>
    </lineage>
</organism>
<accession>A0ABN8IH92</accession>
<name>A0ABN8IH92_9NEOP</name>
<evidence type="ECO:0000313" key="3">
    <source>
        <dbReference type="Proteomes" id="UP000837857"/>
    </source>
</evidence>
<keyword evidence="3" id="KW-1185">Reference proteome</keyword>
<evidence type="ECO:0000313" key="2">
    <source>
        <dbReference type="EMBL" id="CAH2057196.1"/>
    </source>
</evidence>
<evidence type="ECO:0000256" key="1">
    <source>
        <dbReference type="SAM" id="MobiDB-lite"/>
    </source>
</evidence>
<protein>
    <submittedName>
        <fullName evidence="2">Uncharacterized protein</fullName>
    </submittedName>
</protein>
<proteinExistence type="predicted"/>
<dbReference type="Proteomes" id="UP000837857">
    <property type="component" value="Chromosome 24"/>
</dbReference>
<reference evidence="2" key="1">
    <citation type="submission" date="2022-03" db="EMBL/GenBank/DDBJ databases">
        <authorList>
            <person name="Martin H S."/>
        </authorList>
    </citation>
    <scope>NUCLEOTIDE SEQUENCE</scope>
</reference>
<feature type="region of interest" description="Disordered" evidence="1">
    <location>
        <begin position="31"/>
        <end position="73"/>
    </location>
</feature>
<feature type="non-terminal residue" evidence="2">
    <location>
        <position position="73"/>
    </location>
</feature>